<evidence type="ECO:0000256" key="1">
    <source>
        <dbReference type="SAM" id="MobiDB-lite"/>
    </source>
</evidence>
<feature type="chain" id="PRO_5035287693" description="PKD/REJ-like domain-containing protein" evidence="3">
    <location>
        <begin position="23"/>
        <end position="3158"/>
    </location>
</feature>
<keyword evidence="2" id="KW-0472">Membrane</keyword>
<keyword evidence="2" id="KW-0812">Transmembrane</keyword>
<feature type="compositionally biased region" description="Polar residues" evidence="1">
    <location>
        <begin position="3125"/>
        <end position="3134"/>
    </location>
</feature>
<feature type="region of interest" description="Disordered" evidence="1">
    <location>
        <begin position="28"/>
        <end position="48"/>
    </location>
</feature>
<dbReference type="Proteomes" id="UP000751190">
    <property type="component" value="Unassembled WGS sequence"/>
</dbReference>
<reference evidence="4" key="1">
    <citation type="submission" date="2021-05" db="EMBL/GenBank/DDBJ databases">
        <title>The genome of the haptophyte Pavlova lutheri (Diacronema luteri, Pavlovales) - a model for lipid biosynthesis in eukaryotic algae.</title>
        <authorList>
            <person name="Hulatt C.J."/>
            <person name="Posewitz M.C."/>
        </authorList>
    </citation>
    <scope>NUCLEOTIDE SEQUENCE</scope>
    <source>
        <strain evidence="4">NIVA-4/92</strain>
    </source>
</reference>
<accession>A0A8J6C9N1</accession>
<feature type="compositionally biased region" description="Low complexity" evidence="1">
    <location>
        <begin position="3139"/>
        <end position="3149"/>
    </location>
</feature>
<feature type="region of interest" description="Disordered" evidence="1">
    <location>
        <begin position="3085"/>
        <end position="3158"/>
    </location>
</feature>
<gene>
    <name evidence="4" type="ORF">KFE25_011173</name>
</gene>
<keyword evidence="3" id="KW-0732">Signal</keyword>
<protein>
    <recommendedName>
        <fullName evidence="6">PKD/REJ-like domain-containing protein</fullName>
    </recommendedName>
</protein>
<evidence type="ECO:0000256" key="3">
    <source>
        <dbReference type="SAM" id="SignalP"/>
    </source>
</evidence>
<comment type="caution">
    <text evidence="4">The sequence shown here is derived from an EMBL/GenBank/DDBJ whole genome shotgun (WGS) entry which is preliminary data.</text>
</comment>
<name>A0A8J6C9N1_DIALT</name>
<feature type="signal peptide" evidence="3">
    <location>
        <begin position="1"/>
        <end position="22"/>
    </location>
</feature>
<dbReference type="OrthoDB" id="10688360at2759"/>
<dbReference type="OMA" id="IRRTETF"/>
<keyword evidence="2" id="KW-1133">Transmembrane helix</keyword>
<evidence type="ECO:0000313" key="4">
    <source>
        <dbReference type="EMBL" id="KAG8463176.1"/>
    </source>
</evidence>
<sequence>MRHHPPKWWAALLCLGFGAVMATTPLAPPPPPHPLPPPSPPPSPPPPSPLITGLAVSSSDTRVGELNVTMRIRFALTYGVSAGGMLSLELAAGVALDGAPRELAVSLVALPGGAELAANASVTLPLASAPSVQGQPADSGVVVRVQLDAQAPAGLYELKLRPLALPSRPAARLAALRALGTFEPDGVSAIDAAPPAELSADGAAIVVAGGASPAATLADARAGALTELHVSFECELGTPAGTPAALALRLPASFGFAPEADGLLVNVSVVATGASGAHTSTRVGRIALIPTDGAAALEAALGAPLARAASGAAATVDFDGDGGADADLPTARGDTVTVTLPLVRVAPRSSEQLASEPAPSAAEAAALAMRTVAIATRMGTGGARDDADRVLADAVPIVSPGAAALIGGSLAPSRAGRRAEVRLRAELSNDLPGGGNDFLGGGGTRDDGGVELELGGGFGCDGAALAAFADGHAARAAAAGGDAAGVSCGVLGGGGDGGACPFGNDTLALVPDDQAIAACAGASTAIGSTLRLRFWVPPSAPAARAPNGSTTLELLLRGLVLPPRALAAPVLVLRTFTRVAHDATAADADADDGDDAGGGDDDADLWPLAAVDAGAAALATLAVRPGALNDASSALSATGAAVGTTISLSFRLENAWSPADGVTIGLPVGFAIDAAVEIGATELPVGTPPPAAGGAAVSVALGALALSDVSTLAGASELAAEDGGTIVLELLAATANAPTLPAGSVVGFIVRGVVTPKRRQRTAPLRVTTRTAPLAAAVGVSIDSTAAAAAESAGASDALLAFEIGGFLSASLALADGRAGVVTSLRVALTPSIAVRRWDRLRVTLPAGYALDGAAARADVAVDSTPVDGAFTVGAPRVSSAASGGLDGGIDLTISRSGGTELPANRTLVIVVTGVRTPGRGVSNGGGDVGDGGDGAMAPTSAIVRLLDYADGLPSRETQAAGLELPLRALANASVTLSAAAVGARADATVAFSLDEGATAAAAAAAAAGDALLLVLGVPEPLALAPELRALLASAPNGRTGALGGVVAAGALSGPAALGGSFADETLVVEALSAAGAAAAGLASPAADAGVLAGALGARLPPAVCAQLVAAETYTLELTGGGARAADGGWGALRLPSSAATSGSFTVRVVSEADGALVLAADAGLLASVVGLGGASVSLETRVAGAAGTLTLAFSASEALAPTAGVVWLAVRVPAGCALVNSFGASAATANGGAAAAVAAERVGIVQSAASVTPLTSTLVLTTAGLPTADALPLGGELPSDAPANTTTLYLACATAGVACAVPAGGTIVIQIADLRNPPYVPATADGAFAIALLPAALASRRRRLSAVGATAAPLAALAVSPGAFSPGVLANGAIAPATPWAGGTTDWDDGMSGAISNAFSLSFTLSNELPADGAIVVSLPATMAPLNASGAGVRATLAQAGAAAPVEELGVTLAVNADLRTCSAATACLDAPSVGGVVVDAYTLPVYTATLARAGDRAALAPTAGTLNLVLSGLRPPTYALRSSDTSSAPLSVRTATAAGRTIDASATGNAGGFGLRARGLSTARVVSDTAQRAGGVGTVGLSFVAPTSVQLADAGWVGGGGGGGGGDDDELLLALALPCAFSLAELDALAAAGVDPAARAAAVSIELRVDGGLVASARALNASLDSAGTAFVAAAAALDCDPHDLASARATTTDAELAAAVAADDAAGGRRRPAAGIGAGGAGGFDLARRVVLVGGAGSAIEAAPGRLIRLDVHGVVHADRAGVSGGLALALINGRFNSTLLQSAGGPLRLAVSAAPPAPAADARAALLDARAGARDTALRLELNLALPLPAAAELLVRLPASLAPWAATGAADAALAVVATGGGGDGFTVVAAGPTDGVASTGSGTTLALARGANASALAAGARVELQIGPVRAPDAVSATSVAVLSRAPGAAAVGVALAAALGGAAAAAEASSALSAAAAAATASVVTSAAAGVVVGLGGASLRVRDGASLEVAVTASNAALLPAFVTLPASVAAPSSATVLPARAGEPAAVRFAFAHASTFGVDGRIWLALPPGFARGAGSLTVRDALVAGAAVGDAIDENGASAADAAAAAWRALRDARVAEGRAPLGAPASWPSVQPFDGTLSVLSLTFAFATGDGLVRSNAGAAIGGGGDGFSAAEPTFATIGACDAARAAAIAASPTVTRERCRLVVLIGRASSAAAPATPMLPGDAHALVLAGVLAPAFAGALPGAAVVLTTAAGAAVDSTAAPLAGSGVASDVLNVAPSALQLATLNLTTATESIADAASFPLARVAGARAIVQLAFRIINPLPSNGGLRITLPNGFGASSPLTANLTADALVVGLDSPSALDVTTPSAAILVDLAPFVAAGAPYAQVAGTLTVANVVLPPLAPAALPAVAAAALAAGRVGAPGAGGGVVLRATRGGIAPEVAGGSYVIVTLSGVTMPPFAHVACCAEVATLSEDGLLIDVSLPLDAIVVTPGAIAVRRAAFSTNLAGALTDFRLLLRMANALPPNSNASLHIELSPALAIVAGRLLVEAALVAPEQVASMLNVTAADGTADGTAGGAAGGAAGAAVAEALTANETAVPFSLNGSSLELFLQSNGASVAAPPLMPATGISPGTHLLIALRAGLRLPPHAINVLPGFQLATFFTAGVGPVVDSASEADVTLGVQPNKLWIAFASDERRVGARANVQVTFALSNAMLPTGRIDIFLPDGFALADGESSLSVSRAPLSGAEACELLGHRDAGCPSPAAQSTGALRATLGSAGGRTGADGGALVRVSLACALAPSHADSAGCALAADRAYRLTLGGLRNPLSAALYAVAAVESVDELGRVVDAAAAAGAQPALALRITPHELRAGSVLLSDARAGAVTAVTVRFKTTNPIPPDGRIFLAFPRGFLFVGPATGFELAGRIHVRSEAGGGFAQIEGALIVERAGGKVGRAADDSTLLLRRNGTVAATAPGATHAITVRFVQNPLEPELSGGFGLETRTAAGRPIDVASPSLRVVITDRAPRSGGADGGARADAAGTEALPAIATMLSAALLVVGCVSTCVLAPRLAALARGACSRHRRPLIIARGLLGASTGAGGKRSSNASSAILRGGSGRRGSTRRSPRTSGRESIASYGSANSLTDNDLFGGDTPSPGRSPGRSRRQSFG</sequence>
<proteinExistence type="predicted"/>
<keyword evidence="5" id="KW-1185">Reference proteome</keyword>
<feature type="transmembrane region" description="Helical" evidence="2">
    <location>
        <begin position="3040"/>
        <end position="3063"/>
    </location>
</feature>
<evidence type="ECO:0000313" key="5">
    <source>
        <dbReference type="Proteomes" id="UP000751190"/>
    </source>
</evidence>
<dbReference type="EMBL" id="JAGTXO010000017">
    <property type="protein sequence ID" value="KAG8463176.1"/>
    <property type="molecule type" value="Genomic_DNA"/>
</dbReference>
<evidence type="ECO:0008006" key="6">
    <source>
        <dbReference type="Google" id="ProtNLM"/>
    </source>
</evidence>
<evidence type="ECO:0000256" key="2">
    <source>
        <dbReference type="SAM" id="Phobius"/>
    </source>
</evidence>
<organism evidence="4 5">
    <name type="scientific">Diacronema lutheri</name>
    <name type="common">Unicellular marine alga</name>
    <name type="synonym">Monochrysis lutheri</name>
    <dbReference type="NCBI Taxonomy" id="2081491"/>
    <lineage>
        <taxon>Eukaryota</taxon>
        <taxon>Haptista</taxon>
        <taxon>Haptophyta</taxon>
        <taxon>Pavlovophyceae</taxon>
        <taxon>Pavlovales</taxon>
        <taxon>Pavlovaceae</taxon>
        <taxon>Diacronema</taxon>
    </lineage>
</organism>